<comment type="caution">
    <text evidence="4">The sequence shown here is derived from an EMBL/GenBank/DDBJ whole genome shotgun (WGS) entry which is preliminary data.</text>
</comment>
<reference evidence="4" key="1">
    <citation type="journal article" date="2016" name="Insect Biochem. Mol. Biol.">
        <title>Multifaceted biological insights from a draft genome sequence of the tobacco hornworm moth, Manduca sexta.</title>
        <authorList>
            <person name="Kanost M.R."/>
            <person name="Arrese E.L."/>
            <person name="Cao X."/>
            <person name="Chen Y.R."/>
            <person name="Chellapilla S."/>
            <person name="Goldsmith M.R."/>
            <person name="Grosse-Wilde E."/>
            <person name="Heckel D.G."/>
            <person name="Herndon N."/>
            <person name="Jiang H."/>
            <person name="Papanicolaou A."/>
            <person name="Qu J."/>
            <person name="Soulages J.L."/>
            <person name="Vogel H."/>
            <person name="Walters J."/>
            <person name="Waterhouse R.M."/>
            <person name="Ahn S.J."/>
            <person name="Almeida F.C."/>
            <person name="An C."/>
            <person name="Aqrawi P."/>
            <person name="Bretschneider A."/>
            <person name="Bryant W.B."/>
            <person name="Bucks S."/>
            <person name="Chao H."/>
            <person name="Chevignon G."/>
            <person name="Christen J.M."/>
            <person name="Clarke D.F."/>
            <person name="Dittmer N.T."/>
            <person name="Ferguson L.C.F."/>
            <person name="Garavelou S."/>
            <person name="Gordon K.H.J."/>
            <person name="Gunaratna R.T."/>
            <person name="Han Y."/>
            <person name="Hauser F."/>
            <person name="He Y."/>
            <person name="Heidel-Fischer H."/>
            <person name="Hirsh A."/>
            <person name="Hu Y."/>
            <person name="Jiang H."/>
            <person name="Kalra D."/>
            <person name="Klinner C."/>
            <person name="Konig C."/>
            <person name="Kovar C."/>
            <person name="Kroll A.R."/>
            <person name="Kuwar S.S."/>
            <person name="Lee S.L."/>
            <person name="Lehman R."/>
            <person name="Li K."/>
            <person name="Li Z."/>
            <person name="Liang H."/>
            <person name="Lovelace S."/>
            <person name="Lu Z."/>
            <person name="Mansfield J.H."/>
            <person name="McCulloch K.J."/>
            <person name="Mathew T."/>
            <person name="Morton B."/>
            <person name="Muzny D.M."/>
            <person name="Neunemann D."/>
            <person name="Ongeri F."/>
            <person name="Pauchet Y."/>
            <person name="Pu L.L."/>
            <person name="Pyrousis I."/>
            <person name="Rao X.J."/>
            <person name="Redding A."/>
            <person name="Roesel C."/>
            <person name="Sanchez-Gracia A."/>
            <person name="Schaack S."/>
            <person name="Shukla A."/>
            <person name="Tetreau G."/>
            <person name="Wang Y."/>
            <person name="Xiong G.H."/>
            <person name="Traut W."/>
            <person name="Walsh T.K."/>
            <person name="Worley K.C."/>
            <person name="Wu D."/>
            <person name="Wu W."/>
            <person name="Wu Y.Q."/>
            <person name="Zhang X."/>
            <person name="Zou Z."/>
            <person name="Zucker H."/>
            <person name="Briscoe A.D."/>
            <person name="Burmester T."/>
            <person name="Clem R.J."/>
            <person name="Feyereisen R."/>
            <person name="Grimmelikhuijzen C.J.P."/>
            <person name="Hamodrakas S.J."/>
            <person name="Hansson B.S."/>
            <person name="Huguet E."/>
            <person name="Jermiin L.S."/>
            <person name="Lan Q."/>
            <person name="Lehman H.K."/>
            <person name="Lorenzen M."/>
            <person name="Merzendorfer H."/>
            <person name="Michalopoulos I."/>
            <person name="Morton D.B."/>
            <person name="Muthukrishnan S."/>
            <person name="Oakeshott J.G."/>
            <person name="Palmer W."/>
            <person name="Park Y."/>
            <person name="Passarelli A.L."/>
            <person name="Rozas J."/>
            <person name="Schwartz L.M."/>
            <person name="Smith W."/>
            <person name="Southgate A."/>
            <person name="Vilcinskas A."/>
            <person name="Vogt R."/>
            <person name="Wang P."/>
            <person name="Werren J."/>
            <person name="Yu X.Q."/>
            <person name="Zhou J.J."/>
            <person name="Brown S.J."/>
            <person name="Scherer S.E."/>
            <person name="Richards S."/>
            <person name="Blissard G.W."/>
        </authorList>
    </citation>
    <scope>NUCLEOTIDE SEQUENCE</scope>
</reference>
<dbReference type="FunFam" id="3.30.43.10:FF:000011">
    <property type="entry name" value="D-lactate dehydrogenase (Cytochrome)"/>
    <property type="match status" value="1"/>
</dbReference>
<dbReference type="GO" id="GO:0071949">
    <property type="term" value="F:FAD binding"/>
    <property type="evidence" value="ECO:0007669"/>
    <property type="project" value="InterPro"/>
</dbReference>
<evidence type="ECO:0000256" key="2">
    <source>
        <dbReference type="ARBA" id="ARBA00023002"/>
    </source>
</evidence>
<evidence type="ECO:0000313" key="4">
    <source>
        <dbReference type="EMBL" id="KAG6464803.1"/>
    </source>
</evidence>
<keyword evidence="2" id="KW-0560">Oxidoreductase</keyword>
<dbReference type="Proteomes" id="UP000791440">
    <property type="component" value="Unassembled WGS sequence"/>
</dbReference>
<reference evidence="4" key="2">
    <citation type="submission" date="2020-12" db="EMBL/GenBank/DDBJ databases">
        <authorList>
            <person name="Kanost M."/>
        </authorList>
    </citation>
    <scope>NUCLEOTIDE SEQUENCE</scope>
</reference>
<dbReference type="InterPro" id="IPR051264">
    <property type="entry name" value="FAD-oxidored/transferase_4"/>
</dbReference>
<proteinExistence type="predicted"/>
<organism evidence="4 5">
    <name type="scientific">Manduca sexta</name>
    <name type="common">Tobacco hawkmoth</name>
    <name type="synonym">Tobacco hornworm</name>
    <dbReference type="NCBI Taxonomy" id="7130"/>
    <lineage>
        <taxon>Eukaryota</taxon>
        <taxon>Metazoa</taxon>
        <taxon>Ecdysozoa</taxon>
        <taxon>Arthropoda</taxon>
        <taxon>Hexapoda</taxon>
        <taxon>Insecta</taxon>
        <taxon>Pterygota</taxon>
        <taxon>Neoptera</taxon>
        <taxon>Endopterygota</taxon>
        <taxon>Lepidoptera</taxon>
        <taxon>Glossata</taxon>
        <taxon>Ditrysia</taxon>
        <taxon>Bombycoidea</taxon>
        <taxon>Sphingidae</taxon>
        <taxon>Sphinginae</taxon>
        <taxon>Sphingini</taxon>
        <taxon>Manduca</taxon>
    </lineage>
</organism>
<dbReference type="GO" id="GO:0005739">
    <property type="term" value="C:mitochondrion"/>
    <property type="evidence" value="ECO:0007669"/>
    <property type="project" value="TreeGrafter"/>
</dbReference>
<dbReference type="EMBL" id="JH669260">
    <property type="protein sequence ID" value="KAG6464803.1"/>
    <property type="molecule type" value="Genomic_DNA"/>
</dbReference>
<keyword evidence="5" id="KW-1185">Reference proteome</keyword>
<sequence length="175" mass="18983">MNAKFRCHFNDTCTTLLPKFIDVQRGGQSSVVLKPKSTEEVSNILKYCNERRLAVCPQGGNTGLVGGSVPVFDEIIINFTLMNKVISLDEISGALICESGCILENLDNYVRDRNLIMPLDLGAKGTCQIGGNASTNAGGLRLLRYGNLHGSILGIEAVSKNKKGCLINIIYFRST</sequence>
<evidence type="ECO:0000259" key="3">
    <source>
        <dbReference type="PROSITE" id="PS51387"/>
    </source>
</evidence>
<protein>
    <recommendedName>
        <fullName evidence="3">FAD-binding PCMH-type domain-containing protein</fullName>
    </recommendedName>
</protein>
<dbReference type="PROSITE" id="PS51387">
    <property type="entry name" value="FAD_PCMH"/>
    <property type="match status" value="1"/>
</dbReference>
<comment type="cofactor">
    <cofactor evidence="1">
        <name>FAD</name>
        <dbReference type="ChEBI" id="CHEBI:57692"/>
    </cofactor>
</comment>
<dbReference type="InterPro" id="IPR016166">
    <property type="entry name" value="FAD-bd_PCMH"/>
</dbReference>
<evidence type="ECO:0000313" key="5">
    <source>
        <dbReference type="Proteomes" id="UP000791440"/>
    </source>
</evidence>
<dbReference type="InterPro" id="IPR006094">
    <property type="entry name" value="Oxid_FAD_bind_N"/>
</dbReference>
<dbReference type="PANTHER" id="PTHR43716">
    <property type="entry name" value="D-2-HYDROXYGLUTARATE DEHYDROGENASE, MITOCHONDRIAL"/>
    <property type="match status" value="1"/>
</dbReference>
<feature type="domain" description="FAD-binding PCMH-type" evidence="3">
    <location>
        <begin position="24"/>
        <end position="175"/>
    </location>
</feature>
<name>A0A921ZVJ9_MANSE</name>
<accession>A0A921ZVJ9</accession>
<dbReference type="GO" id="GO:0016491">
    <property type="term" value="F:oxidoreductase activity"/>
    <property type="evidence" value="ECO:0007669"/>
    <property type="project" value="UniProtKB-KW"/>
</dbReference>
<dbReference type="Pfam" id="PF01565">
    <property type="entry name" value="FAD_binding_4"/>
    <property type="match status" value="1"/>
</dbReference>
<dbReference type="PANTHER" id="PTHR43716:SF1">
    <property type="entry name" value="D-2-HYDROXYGLUTARATE DEHYDROGENASE, MITOCHONDRIAL"/>
    <property type="match status" value="1"/>
</dbReference>
<gene>
    <name evidence="4" type="ORF">O3G_MSEX014742</name>
</gene>
<dbReference type="AlphaFoldDB" id="A0A921ZVJ9"/>
<evidence type="ECO:0000256" key="1">
    <source>
        <dbReference type="ARBA" id="ARBA00001974"/>
    </source>
</evidence>